<accession>A0A1H9I5N0</accession>
<dbReference type="Pfam" id="PF00378">
    <property type="entry name" value="ECH_1"/>
    <property type="match status" value="1"/>
</dbReference>
<keyword evidence="3" id="KW-1185">Reference proteome</keyword>
<organism evidence="2 3">
    <name type="scientific">Thalassovita taeanensis</name>
    <dbReference type="NCBI Taxonomy" id="657014"/>
    <lineage>
        <taxon>Bacteria</taxon>
        <taxon>Pseudomonadati</taxon>
        <taxon>Pseudomonadota</taxon>
        <taxon>Alphaproteobacteria</taxon>
        <taxon>Rhodobacterales</taxon>
        <taxon>Roseobacteraceae</taxon>
        <taxon>Thalassovita</taxon>
    </lineage>
</organism>
<dbReference type="STRING" id="657014.SAMN04488092_11153"/>
<comment type="similarity">
    <text evidence="1">Belongs to the enoyl-CoA hydratase/isomerase family.</text>
</comment>
<dbReference type="AlphaFoldDB" id="A0A1H9I5N0"/>
<dbReference type="GO" id="GO:0003824">
    <property type="term" value="F:catalytic activity"/>
    <property type="evidence" value="ECO:0007669"/>
    <property type="project" value="UniProtKB-ARBA"/>
</dbReference>
<dbReference type="InterPro" id="IPR029045">
    <property type="entry name" value="ClpP/crotonase-like_dom_sf"/>
</dbReference>
<dbReference type="PANTHER" id="PTHR43802">
    <property type="entry name" value="ENOYL-COA HYDRATASE"/>
    <property type="match status" value="1"/>
</dbReference>
<dbReference type="CDD" id="cd06558">
    <property type="entry name" value="crotonase-like"/>
    <property type="match status" value="1"/>
</dbReference>
<sequence>MTSPPEQTILYEVRTHVAHITLNRPQAMNALSVALQRALRQALQQADADPEVRVIVLTGAGDRAFTAGLDLKEISANPALLDGMIGPGAEDDPVRALAACTCPIIAAVNGFAITGGLELMLGCDVILAADTAKFADTHAAVGVIPGWGLSQKLSRLIGQGRAKEMHFGGQTIDARTACDWGLINRVVPAADLLSEAEKLALNMARHDPAMLRRYKQLIDDGYELSFQAGMQLETAASKEWNSAARPVNVADKSR</sequence>
<name>A0A1H9I5N0_9RHOB</name>
<gene>
    <name evidence="2" type="ORF">SAMN04488092_11153</name>
</gene>
<dbReference type="Gene3D" id="3.90.226.10">
    <property type="entry name" value="2-enoyl-CoA Hydratase, Chain A, domain 1"/>
    <property type="match status" value="1"/>
</dbReference>
<dbReference type="Proteomes" id="UP000198634">
    <property type="component" value="Unassembled WGS sequence"/>
</dbReference>
<dbReference type="EMBL" id="FOEP01000011">
    <property type="protein sequence ID" value="SEQ69838.1"/>
    <property type="molecule type" value="Genomic_DNA"/>
</dbReference>
<dbReference type="RefSeq" id="WP_090270484.1">
    <property type="nucleotide sequence ID" value="NZ_FOEP01000011.1"/>
</dbReference>
<dbReference type="SUPFAM" id="SSF52096">
    <property type="entry name" value="ClpP/crotonase"/>
    <property type="match status" value="1"/>
</dbReference>
<dbReference type="InterPro" id="IPR001753">
    <property type="entry name" value="Enoyl-CoA_hydra/iso"/>
</dbReference>
<dbReference type="NCBIfam" id="NF004840">
    <property type="entry name" value="PRK06190.1"/>
    <property type="match status" value="1"/>
</dbReference>
<proteinExistence type="inferred from homology"/>
<evidence type="ECO:0000313" key="2">
    <source>
        <dbReference type="EMBL" id="SEQ69838.1"/>
    </source>
</evidence>
<dbReference type="PANTHER" id="PTHR43802:SF1">
    <property type="entry name" value="IP11341P-RELATED"/>
    <property type="match status" value="1"/>
</dbReference>
<reference evidence="2 3" key="1">
    <citation type="submission" date="2016-10" db="EMBL/GenBank/DDBJ databases">
        <authorList>
            <person name="de Groot N.N."/>
        </authorList>
    </citation>
    <scope>NUCLEOTIDE SEQUENCE [LARGE SCALE GENOMIC DNA]</scope>
    <source>
        <strain evidence="2 3">DSM 22007</strain>
    </source>
</reference>
<protein>
    <submittedName>
        <fullName evidence="2">Short chain enoyl-CoA hydratase</fullName>
    </submittedName>
</protein>
<evidence type="ECO:0000256" key="1">
    <source>
        <dbReference type="ARBA" id="ARBA00005254"/>
    </source>
</evidence>
<evidence type="ECO:0000313" key="3">
    <source>
        <dbReference type="Proteomes" id="UP000198634"/>
    </source>
</evidence>
<dbReference type="OrthoDB" id="9775794at2"/>